<dbReference type="Proteomes" id="UP000267096">
    <property type="component" value="Unassembled WGS sequence"/>
</dbReference>
<feature type="domain" description="Thyroglobulin type-1" evidence="4">
    <location>
        <begin position="10"/>
        <end position="86"/>
    </location>
</feature>
<gene>
    <name evidence="5" type="ORF">ASIM_LOCUS16287</name>
</gene>
<comment type="caution">
    <text evidence="2">Lacks conserved residue(s) required for the propagation of feature annotation.</text>
</comment>
<dbReference type="Gene3D" id="4.10.800.10">
    <property type="entry name" value="Thyroglobulin type-1"/>
    <property type="match status" value="1"/>
</dbReference>
<protein>
    <submittedName>
        <fullName evidence="7">Thyroglobulin type-1 domain-containing protein</fullName>
    </submittedName>
</protein>
<evidence type="ECO:0000256" key="3">
    <source>
        <dbReference type="SAM" id="MobiDB-lite"/>
    </source>
</evidence>
<evidence type="ECO:0000313" key="6">
    <source>
        <dbReference type="Proteomes" id="UP000267096"/>
    </source>
</evidence>
<evidence type="ECO:0000256" key="2">
    <source>
        <dbReference type="PROSITE-ProRule" id="PRU00500"/>
    </source>
</evidence>
<dbReference type="PROSITE" id="PS51162">
    <property type="entry name" value="THYROGLOBULIN_1_2"/>
    <property type="match status" value="1"/>
</dbReference>
<accession>A0A0M3K7D9</accession>
<evidence type="ECO:0000313" key="7">
    <source>
        <dbReference type="WBParaSite" id="ASIM_0001688001-mRNA-1"/>
    </source>
</evidence>
<dbReference type="AlphaFoldDB" id="A0A0M3K7D9"/>
<feature type="compositionally biased region" description="Basic and acidic residues" evidence="3">
    <location>
        <begin position="342"/>
        <end position="353"/>
    </location>
</feature>
<evidence type="ECO:0000259" key="4">
    <source>
        <dbReference type="PROSITE" id="PS51162"/>
    </source>
</evidence>
<proteinExistence type="predicted"/>
<dbReference type="SMART" id="SM00211">
    <property type="entry name" value="TY"/>
    <property type="match status" value="1"/>
</dbReference>
<dbReference type="EMBL" id="UYRR01032960">
    <property type="protein sequence ID" value="VDK57354.1"/>
    <property type="molecule type" value="Genomic_DNA"/>
</dbReference>
<dbReference type="Pfam" id="PF00086">
    <property type="entry name" value="Thyroglobulin_1"/>
    <property type="match status" value="1"/>
</dbReference>
<keyword evidence="1" id="KW-1015">Disulfide bond</keyword>
<dbReference type="SUPFAM" id="SSF57610">
    <property type="entry name" value="Thyroglobulin type-1 domain"/>
    <property type="match status" value="1"/>
</dbReference>
<dbReference type="OrthoDB" id="5866928at2759"/>
<reference evidence="7" key="1">
    <citation type="submission" date="2017-02" db="UniProtKB">
        <authorList>
            <consortium name="WormBaseParasite"/>
        </authorList>
    </citation>
    <scope>IDENTIFICATION</scope>
</reference>
<evidence type="ECO:0000256" key="1">
    <source>
        <dbReference type="ARBA" id="ARBA00023157"/>
    </source>
</evidence>
<organism evidence="7">
    <name type="scientific">Anisakis simplex</name>
    <name type="common">Herring worm</name>
    <dbReference type="NCBI Taxonomy" id="6269"/>
    <lineage>
        <taxon>Eukaryota</taxon>
        <taxon>Metazoa</taxon>
        <taxon>Ecdysozoa</taxon>
        <taxon>Nematoda</taxon>
        <taxon>Chromadorea</taxon>
        <taxon>Rhabditida</taxon>
        <taxon>Spirurina</taxon>
        <taxon>Ascaridomorpha</taxon>
        <taxon>Ascaridoidea</taxon>
        <taxon>Anisakidae</taxon>
        <taxon>Anisakis</taxon>
        <taxon>Anisakis simplex complex</taxon>
    </lineage>
</organism>
<reference evidence="5 6" key="2">
    <citation type="submission" date="2018-11" db="EMBL/GenBank/DDBJ databases">
        <authorList>
            <consortium name="Pathogen Informatics"/>
        </authorList>
    </citation>
    <scope>NUCLEOTIDE SEQUENCE [LARGE SCALE GENOMIC DNA]</scope>
</reference>
<keyword evidence="6" id="KW-1185">Reference proteome</keyword>
<dbReference type="InterPro" id="IPR000716">
    <property type="entry name" value="Thyroglobulin_1"/>
</dbReference>
<dbReference type="WBParaSite" id="ASIM_0001688001-mRNA-1">
    <property type="protein sequence ID" value="ASIM_0001688001-mRNA-1"/>
    <property type="gene ID" value="ASIM_0001688001"/>
</dbReference>
<name>A0A0M3K7D9_ANISI</name>
<dbReference type="CDD" id="cd00191">
    <property type="entry name" value="TY"/>
    <property type="match status" value="1"/>
</dbReference>
<feature type="region of interest" description="Disordered" evidence="3">
    <location>
        <begin position="342"/>
        <end position="361"/>
    </location>
</feature>
<dbReference type="InterPro" id="IPR036857">
    <property type="entry name" value="Thyroglobulin_1_sf"/>
</dbReference>
<evidence type="ECO:0000313" key="5">
    <source>
        <dbReference type="EMBL" id="VDK57354.1"/>
    </source>
</evidence>
<sequence length="361" mass="40687">MASYRTARAKSLVKRETPHCNPDGTFQQIQCDEDERRSECFTRWVRSLPFQHYINTCLRQCWCVDINSGEEVHGTRTSSISEHPDCNGLFLEILISAHRFSPKECRTRCASSKCTHGVRLNRNGCPLNDRCECKNPCEDMKCSVPSDICVLKKVECLTQPCPAVPICIRNPCAGGLRALNNTQGNTLMCANDQDCVSGKCSLLEELNNIGVCCPLGISCSNCFIALSYLLFSRHTSTLYCKGIFSYRVLYRSLPESFMGIFHGTVKYGECPMHLRHRYKDSLSTGFLTWNEAIRHLRFVAVFWATAVLAPVGAANKCRPLKSTPSFGAVTVRNLNGYAERSAPEWRHRNDETKTSFPKLRN</sequence>